<dbReference type="RefSeq" id="WP_266348861.1">
    <property type="nucleotide sequence ID" value="NZ_JAPKNG010000003.1"/>
</dbReference>
<comment type="caution">
    <text evidence="3">The sequence shown here is derived from an EMBL/GenBank/DDBJ whole genome shotgun (WGS) entry which is preliminary data.</text>
</comment>
<accession>A0ABU0H833</accession>
<evidence type="ECO:0000256" key="1">
    <source>
        <dbReference type="SAM" id="MobiDB-lite"/>
    </source>
</evidence>
<protein>
    <submittedName>
        <fullName evidence="3">Type VI protein secretion system component VasK</fullName>
    </submittedName>
</protein>
<evidence type="ECO:0000313" key="3">
    <source>
        <dbReference type="EMBL" id="MDQ0437935.1"/>
    </source>
</evidence>
<sequence>MSAIAAWFATSRLGRWLAAAGAIALAIGIAVLKLLAMGRAQERATQQKAKLQAISQRKKSDEDVDRMRAADVDQSLRKWMRDGR</sequence>
<keyword evidence="2" id="KW-0472">Membrane</keyword>
<feature type="region of interest" description="Disordered" evidence="1">
    <location>
        <begin position="49"/>
        <end position="69"/>
    </location>
</feature>
<proteinExistence type="predicted"/>
<feature type="compositionally biased region" description="Basic and acidic residues" evidence="1">
    <location>
        <begin position="58"/>
        <end position="69"/>
    </location>
</feature>
<feature type="transmembrane region" description="Helical" evidence="2">
    <location>
        <begin position="16"/>
        <end position="36"/>
    </location>
</feature>
<keyword evidence="2" id="KW-1133">Transmembrane helix</keyword>
<evidence type="ECO:0000256" key="2">
    <source>
        <dbReference type="SAM" id="Phobius"/>
    </source>
</evidence>
<gene>
    <name evidence="3" type="ORF">QO014_002327</name>
</gene>
<dbReference type="Proteomes" id="UP001241603">
    <property type="component" value="Unassembled WGS sequence"/>
</dbReference>
<evidence type="ECO:0000313" key="4">
    <source>
        <dbReference type="Proteomes" id="UP001241603"/>
    </source>
</evidence>
<name>A0ABU0H833_9HYPH</name>
<organism evidence="3 4">
    <name type="scientific">Kaistia dalseonensis</name>
    <dbReference type="NCBI Taxonomy" id="410840"/>
    <lineage>
        <taxon>Bacteria</taxon>
        <taxon>Pseudomonadati</taxon>
        <taxon>Pseudomonadota</taxon>
        <taxon>Alphaproteobacteria</taxon>
        <taxon>Hyphomicrobiales</taxon>
        <taxon>Kaistiaceae</taxon>
        <taxon>Kaistia</taxon>
    </lineage>
</organism>
<reference evidence="3 4" key="1">
    <citation type="submission" date="2023-07" db="EMBL/GenBank/DDBJ databases">
        <title>Genomic Encyclopedia of Type Strains, Phase IV (KMG-IV): sequencing the most valuable type-strain genomes for metagenomic binning, comparative biology and taxonomic classification.</title>
        <authorList>
            <person name="Goeker M."/>
        </authorList>
    </citation>
    <scope>NUCLEOTIDE SEQUENCE [LARGE SCALE GENOMIC DNA]</scope>
    <source>
        <strain evidence="3 4">B6-8</strain>
    </source>
</reference>
<dbReference type="EMBL" id="JAUSVO010000003">
    <property type="protein sequence ID" value="MDQ0437935.1"/>
    <property type="molecule type" value="Genomic_DNA"/>
</dbReference>
<keyword evidence="4" id="KW-1185">Reference proteome</keyword>
<keyword evidence="2" id="KW-0812">Transmembrane</keyword>